<evidence type="ECO:0000313" key="7">
    <source>
        <dbReference type="EMBL" id="MEI5688601.1"/>
    </source>
</evidence>
<evidence type="ECO:0000256" key="4">
    <source>
        <dbReference type="ARBA" id="ARBA00023163"/>
    </source>
</evidence>
<keyword evidence="4" id="KW-0804">Transcription</keyword>
<accession>A0ABU8H6A9</accession>
<keyword evidence="3" id="KW-0731">Sigma factor</keyword>
<sequence>MRLVRSDPAGGTPDLLAMLRQMRPALLAFFLRRLHDRTLAEDLVQDMFVRISGMDGRVAGNPEGYIFQTAANLLRDHVRREATRVRYIQSWAEDGSADVDTFDAERLLAARQSVGCVATTLATLPDRTRQIFILYRLENLQRKAIAAAFGISVSAVEKHIAKAMQALLANAEERR</sequence>
<dbReference type="NCBIfam" id="TIGR02937">
    <property type="entry name" value="sigma70-ECF"/>
    <property type="match status" value="1"/>
</dbReference>
<dbReference type="PANTHER" id="PTHR43133">
    <property type="entry name" value="RNA POLYMERASE ECF-TYPE SIGMA FACTO"/>
    <property type="match status" value="1"/>
</dbReference>
<dbReference type="Gene3D" id="1.10.10.10">
    <property type="entry name" value="Winged helix-like DNA-binding domain superfamily/Winged helix DNA-binding domain"/>
    <property type="match status" value="1"/>
</dbReference>
<dbReference type="EMBL" id="JBBBDM010000011">
    <property type="protein sequence ID" value="MEI5688601.1"/>
    <property type="molecule type" value="Genomic_DNA"/>
</dbReference>
<keyword evidence="2" id="KW-0805">Transcription regulation</keyword>
<organism evidence="7 8">
    <name type="scientific">Sphingomonas kyungheensis</name>
    <dbReference type="NCBI Taxonomy" id="1069987"/>
    <lineage>
        <taxon>Bacteria</taxon>
        <taxon>Pseudomonadati</taxon>
        <taxon>Pseudomonadota</taxon>
        <taxon>Alphaproteobacteria</taxon>
        <taxon>Sphingomonadales</taxon>
        <taxon>Sphingomonadaceae</taxon>
        <taxon>Sphingomonas</taxon>
    </lineage>
</organism>
<evidence type="ECO:0000256" key="2">
    <source>
        <dbReference type="ARBA" id="ARBA00023015"/>
    </source>
</evidence>
<dbReference type="Proteomes" id="UP001367771">
    <property type="component" value="Unassembled WGS sequence"/>
</dbReference>
<dbReference type="InterPro" id="IPR014284">
    <property type="entry name" value="RNA_pol_sigma-70_dom"/>
</dbReference>
<dbReference type="RefSeq" id="WP_336545920.1">
    <property type="nucleotide sequence ID" value="NZ_JBBBDM010000011.1"/>
</dbReference>
<evidence type="ECO:0000259" key="6">
    <source>
        <dbReference type="Pfam" id="PF08281"/>
    </source>
</evidence>
<dbReference type="SUPFAM" id="SSF88946">
    <property type="entry name" value="Sigma2 domain of RNA polymerase sigma factors"/>
    <property type="match status" value="1"/>
</dbReference>
<protein>
    <submittedName>
        <fullName evidence="7">Sigma-70 family RNA polymerase sigma factor</fullName>
    </submittedName>
</protein>
<dbReference type="InterPro" id="IPR013249">
    <property type="entry name" value="RNA_pol_sigma70_r4_t2"/>
</dbReference>
<evidence type="ECO:0000313" key="8">
    <source>
        <dbReference type="Proteomes" id="UP001367771"/>
    </source>
</evidence>
<proteinExistence type="inferred from homology"/>
<comment type="caution">
    <text evidence="7">The sequence shown here is derived from an EMBL/GenBank/DDBJ whole genome shotgun (WGS) entry which is preliminary data.</text>
</comment>
<dbReference type="InterPro" id="IPR013325">
    <property type="entry name" value="RNA_pol_sigma_r2"/>
</dbReference>
<name>A0ABU8H6A9_9SPHN</name>
<dbReference type="CDD" id="cd06171">
    <property type="entry name" value="Sigma70_r4"/>
    <property type="match status" value="1"/>
</dbReference>
<evidence type="ECO:0000256" key="3">
    <source>
        <dbReference type="ARBA" id="ARBA00023082"/>
    </source>
</evidence>
<dbReference type="Pfam" id="PF08281">
    <property type="entry name" value="Sigma70_r4_2"/>
    <property type="match status" value="1"/>
</dbReference>
<dbReference type="InterPro" id="IPR007627">
    <property type="entry name" value="RNA_pol_sigma70_r2"/>
</dbReference>
<keyword evidence="8" id="KW-1185">Reference proteome</keyword>
<reference evidence="7 8" key="1">
    <citation type="journal article" date="2013" name="Int. J. Syst. Evol. Microbiol.">
        <title>Sphingomonas kyungheensis sp. nov., a bacterium with ginsenoside-converting activity isolated from soil of a ginseng field.</title>
        <authorList>
            <person name="Son H.M."/>
            <person name="Yang J.E."/>
            <person name="Park Y."/>
            <person name="Han C.K."/>
            <person name="Kim S.G."/>
            <person name="Kook M."/>
            <person name="Yi T.H."/>
        </authorList>
    </citation>
    <scope>NUCLEOTIDE SEQUENCE [LARGE SCALE GENOMIC DNA]</scope>
    <source>
        <strain evidence="7 8">LMG 26582</strain>
    </source>
</reference>
<gene>
    <name evidence="7" type="ORF">V8201_16020</name>
</gene>
<evidence type="ECO:0000259" key="5">
    <source>
        <dbReference type="Pfam" id="PF04542"/>
    </source>
</evidence>
<dbReference type="SUPFAM" id="SSF88659">
    <property type="entry name" value="Sigma3 and sigma4 domains of RNA polymerase sigma factors"/>
    <property type="match status" value="1"/>
</dbReference>
<dbReference type="PANTHER" id="PTHR43133:SF63">
    <property type="entry name" value="RNA POLYMERASE SIGMA FACTOR FECI-RELATED"/>
    <property type="match status" value="1"/>
</dbReference>
<dbReference type="Pfam" id="PF04542">
    <property type="entry name" value="Sigma70_r2"/>
    <property type="match status" value="1"/>
</dbReference>
<evidence type="ECO:0000256" key="1">
    <source>
        <dbReference type="ARBA" id="ARBA00010641"/>
    </source>
</evidence>
<feature type="domain" description="RNA polymerase sigma-70 region 2" evidence="5">
    <location>
        <begin position="19"/>
        <end position="82"/>
    </location>
</feature>
<comment type="similarity">
    <text evidence="1">Belongs to the sigma-70 factor family. ECF subfamily.</text>
</comment>
<dbReference type="InterPro" id="IPR039425">
    <property type="entry name" value="RNA_pol_sigma-70-like"/>
</dbReference>
<feature type="domain" description="RNA polymerase sigma factor 70 region 4 type 2" evidence="6">
    <location>
        <begin position="116"/>
        <end position="167"/>
    </location>
</feature>
<dbReference type="InterPro" id="IPR013324">
    <property type="entry name" value="RNA_pol_sigma_r3/r4-like"/>
</dbReference>
<dbReference type="InterPro" id="IPR036388">
    <property type="entry name" value="WH-like_DNA-bd_sf"/>
</dbReference>
<dbReference type="Gene3D" id="1.10.1740.10">
    <property type="match status" value="1"/>
</dbReference>